<protein>
    <recommendedName>
        <fullName evidence="3">Outer membrane protein assembly factor BamE domain-containing protein</fullName>
    </recommendedName>
</protein>
<dbReference type="OrthoDB" id="5422169at2"/>
<proteinExistence type="predicted"/>
<dbReference type="RefSeq" id="WP_089729602.1">
    <property type="nucleotide sequence ID" value="NZ_FNGI01000008.1"/>
</dbReference>
<evidence type="ECO:0000256" key="1">
    <source>
        <dbReference type="ARBA" id="ARBA00022729"/>
    </source>
</evidence>
<dbReference type="Gene3D" id="3.30.1450.10">
    <property type="match status" value="1"/>
</dbReference>
<keyword evidence="2" id="KW-0472">Membrane</keyword>
<dbReference type="InterPro" id="IPR007450">
    <property type="entry name" value="BamE_dom"/>
</dbReference>
<sequence length="89" mass="9734">MKRAGRMILAALTVAVGLMGCSDARLTLDNYERLAVGMTRDDVESILGEPSECAGAVMLDNCRWGNEQRFIQAQFIGGKAMAYQYQGLD</sequence>
<evidence type="ECO:0000313" key="4">
    <source>
        <dbReference type="EMBL" id="SDL88110.1"/>
    </source>
</evidence>
<organism evidence="4 5">
    <name type="scientific">Modicisalibacter muralis</name>
    <dbReference type="NCBI Taxonomy" id="119000"/>
    <lineage>
        <taxon>Bacteria</taxon>
        <taxon>Pseudomonadati</taxon>
        <taxon>Pseudomonadota</taxon>
        <taxon>Gammaproteobacteria</taxon>
        <taxon>Oceanospirillales</taxon>
        <taxon>Halomonadaceae</taxon>
        <taxon>Modicisalibacter</taxon>
    </lineage>
</organism>
<evidence type="ECO:0000259" key="3">
    <source>
        <dbReference type="Pfam" id="PF04355"/>
    </source>
</evidence>
<gene>
    <name evidence="4" type="ORF">SAMN05661010_02794</name>
</gene>
<dbReference type="GO" id="GO:0019867">
    <property type="term" value="C:outer membrane"/>
    <property type="evidence" value="ECO:0007669"/>
    <property type="project" value="InterPro"/>
</dbReference>
<dbReference type="EMBL" id="FNGI01000008">
    <property type="protein sequence ID" value="SDL88110.1"/>
    <property type="molecule type" value="Genomic_DNA"/>
</dbReference>
<dbReference type="AlphaFoldDB" id="A0A1G9NNZ0"/>
<evidence type="ECO:0000313" key="5">
    <source>
        <dbReference type="Proteomes" id="UP000198654"/>
    </source>
</evidence>
<keyword evidence="1" id="KW-0732">Signal</keyword>
<dbReference type="InterPro" id="IPR037873">
    <property type="entry name" value="BamE-like"/>
</dbReference>
<dbReference type="PROSITE" id="PS51257">
    <property type="entry name" value="PROKAR_LIPOPROTEIN"/>
    <property type="match status" value="1"/>
</dbReference>
<dbReference type="Proteomes" id="UP000198654">
    <property type="component" value="Unassembled WGS sequence"/>
</dbReference>
<dbReference type="STRING" id="119000.SAMN05661010_02794"/>
<dbReference type="Pfam" id="PF04355">
    <property type="entry name" value="BamE"/>
    <property type="match status" value="1"/>
</dbReference>
<accession>A0A1G9NNZ0</accession>
<keyword evidence="5" id="KW-1185">Reference proteome</keyword>
<evidence type="ECO:0000256" key="2">
    <source>
        <dbReference type="ARBA" id="ARBA00023136"/>
    </source>
</evidence>
<feature type="domain" description="Outer membrane protein assembly factor BamE" evidence="3">
    <location>
        <begin position="27"/>
        <end position="51"/>
    </location>
</feature>
<reference evidence="4 5" key="1">
    <citation type="submission" date="2016-10" db="EMBL/GenBank/DDBJ databases">
        <authorList>
            <person name="de Groot N.N."/>
        </authorList>
    </citation>
    <scope>NUCLEOTIDE SEQUENCE [LARGE SCALE GENOMIC DNA]</scope>
    <source>
        <strain evidence="4 5">DSM 14789</strain>
    </source>
</reference>
<name>A0A1G9NNZ0_9GAMM</name>